<dbReference type="EMBL" id="JAENHM010000044">
    <property type="protein sequence ID" value="MBK1838705.1"/>
    <property type="molecule type" value="Genomic_DNA"/>
</dbReference>
<dbReference type="GO" id="GO:0003677">
    <property type="term" value="F:DNA binding"/>
    <property type="evidence" value="ECO:0007669"/>
    <property type="project" value="UniProtKB-KW"/>
</dbReference>
<evidence type="ECO:0000256" key="1">
    <source>
        <dbReference type="PROSITE-ProRule" id="PRU01076"/>
    </source>
</evidence>
<dbReference type="InterPro" id="IPR037914">
    <property type="entry name" value="SpoVT-AbrB_sf"/>
</dbReference>
<comment type="caution">
    <text evidence="3">The sequence shown here is derived from an EMBL/GenBank/DDBJ whole genome shotgun (WGS) entry which is preliminary data.</text>
</comment>
<dbReference type="InterPro" id="IPR007159">
    <property type="entry name" value="SpoVT-AbrB_dom"/>
</dbReference>
<protein>
    <submittedName>
        <fullName evidence="3">AbrB/MazE/SpoVT family DNA-binding domain-containing protein</fullName>
    </submittedName>
</protein>
<dbReference type="RefSeq" id="WP_200194270.1">
    <property type="nucleotide sequence ID" value="NZ_JAENHM010000044.1"/>
</dbReference>
<reference evidence="4" key="1">
    <citation type="submission" date="2021-01" db="EMBL/GenBank/DDBJ databases">
        <title>Genome public.</title>
        <authorList>
            <person name="Liu C."/>
            <person name="Sun Q."/>
        </authorList>
    </citation>
    <scope>NUCLEOTIDE SEQUENCE [LARGE SCALE GENOMIC DNA]</scope>
    <source>
        <strain evidence="4">YIM B02556</strain>
    </source>
</reference>
<proteinExistence type="predicted"/>
<dbReference type="Pfam" id="PF04014">
    <property type="entry name" value="MazE_antitoxin"/>
    <property type="match status" value="1"/>
</dbReference>
<evidence type="ECO:0000259" key="2">
    <source>
        <dbReference type="PROSITE" id="PS51740"/>
    </source>
</evidence>
<dbReference type="PROSITE" id="PS51740">
    <property type="entry name" value="SPOVT_ABRB"/>
    <property type="match status" value="1"/>
</dbReference>
<dbReference type="Proteomes" id="UP000652760">
    <property type="component" value="Unassembled WGS sequence"/>
</dbReference>
<gene>
    <name evidence="3" type="ORF">JHL17_14900</name>
</gene>
<sequence>MATMLTSNGQVTIPKPIRDLLGLKPGSAVEFEIAEDGRVVLRRADRTAPVRSRFERLRGRATAGLTTDQIMALTRGAD</sequence>
<dbReference type="NCBIfam" id="TIGR01439">
    <property type="entry name" value="lp_hng_hel_AbrB"/>
    <property type="match status" value="1"/>
</dbReference>
<organism evidence="3 4">
    <name type="scientific">Azospirillum endophyticum</name>
    <dbReference type="NCBI Taxonomy" id="2800326"/>
    <lineage>
        <taxon>Bacteria</taxon>
        <taxon>Pseudomonadati</taxon>
        <taxon>Pseudomonadota</taxon>
        <taxon>Alphaproteobacteria</taxon>
        <taxon>Rhodospirillales</taxon>
        <taxon>Azospirillaceae</taxon>
        <taxon>Azospirillum</taxon>
    </lineage>
</organism>
<evidence type="ECO:0000313" key="4">
    <source>
        <dbReference type="Proteomes" id="UP000652760"/>
    </source>
</evidence>
<dbReference type="Gene3D" id="2.10.260.10">
    <property type="match status" value="1"/>
</dbReference>
<dbReference type="SUPFAM" id="SSF89447">
    <property type="entry name" value="AbrB/MazE/MraZ-like"/>
    <property type="match status" value="1"/>
</dbReference>
<keyword evidence="4" id="KW-1185">Reference proteome</keyword>
<keyword evidence="1 3" id="KW-0238">DNA-binding</keyword>
<accession>A0ABS1F5L6</accession>
<name>A0ABS1F5L6_9PROT</name>
<evidence type="ECO:0000313" key="3">
    <source>
        <dbReference type="EMBL" id="MBK1838705.1"/>
    </source>
</evidence>
<feature type="domain" description="SpoVT-AbrB" evidence="2">
    <location>
        <begin position="1"/>
        <end position="46"/>
    </location>
</feature>
<dbReference type="SMART" id="SM00966">
    <property type="entry name" value="SpoVT_AbrB"/>
    <property type="match status" value="1"/>
</dbReference>